<dbReference type="Proteomes" id="UP000433309">
    <property type="component" value="Unassembled WGS sequence"/>
</dbReference>
<dbReference type="AlphaFoldDB" id="A0A6I2L260"/>
<feature type="signal peptide" evidence="1">
    <location>
        <begin position="1"/>
        <end position="23"/>
    </location>
</feature>
<protein>
    <submittedName>
        <fullName evidence="2">TIGR02285 family protein</fullName>
    </submittedName>
</protein>
<sequence>MPDVRLLPFAFAALLSASLPARAAETITWLMSDFPPVGEQINGQPGNGMTDQVVKYLIARWPEATHRYLYANPNRVWSMLAAGEHACFASALRTPEREKVAYFRNAYLLPPPQLVYRPETQDAIRLNRKGEAELPAVLRNASLRGLVVETRSYGAGIDALLADPANSAHLKRLAPGNYGRSILTMLAMNRADYTIEMDFVMTHARAQDATLTHLKTAPLAGGAGLMVGGIACPRNAWGRNQIRHIDQLLASPEGAAMLSQAQMRWISKETTQRYGAAMKDFFRQLASPQEQEYHR</sequence>
<dbReference type="InterPro" id="IPR011972">
    <property type="entry name" value="CHP02285"/>
</dbReference>
<evidence type="ECO:0000313" key="2">
    <source>
        <dbReference type="EMBL" id="MRW91327.1"/>
    </source>
</evidence>
<dbReference type="NCBIfam" id="TIGR02285">
    <property type="entry name" value="TIGR02285 family protein"/>
    <property type="match status" value="1"/>
</dbReference>
<keyword evidence="3" id="KW-1185">Reference proteome</keyword>
<keyword evidence="1" id="KW-0732">Signal</keyword>
<comment type="caution">
    <text evidence="2">The sequence shown here is derived from an EMBL/GenBank/DDBJ whole genome shotgun (WGS) entry which is preliminary data.</text>
</comment>
<dbReference type="EMBL" id="WKJK01000007">
    <property type="protein sequence ID" value="MRW91327.1"/>
    <property type="molecule type" value="Genomic_DNA"/>
</dbReference>
<feature type="chain" id="PRO_5026278920" evidence="1">
    <location>
        <begin position="24"/>
        <end position="295"/>
    </location>
</feature>
<evidence type="ECO:0000313" key="3">
    <source>
        <dbReference type="Proteomes" id="UP000433309"/>
    </source>
</evidence>
<gene>
    <name evidence="2" type="ORF">GJ699_15150</name>
</gene>
<evidence type="ECO:0000256" key="1">
    <source>
        <dbReference type="SAM" id="SignalP"/>
    </source>
</evidence>
<name>A0A6I2L260_9BURK</name>
<proteinExistence type="predicted"/>
<accession>A0A6I2L260</accession>
<reference evidence="2 3" key="1">
    <citation type="submission" date="2019-11" db="EMBL/GenBank/DDBJ databases">
        <title>Novel species isolated from a subtropical stream in China.</title>
        <authorList>
            <person name="Lu H."/>
        </authorList>
    </citation>
    <scope>NUCLEOTIDE SEQUENCE [LARGE SCALE GENOMIC DNA]</scope>
    <source>
        <strain evidence="2 3">FT80W</strain>
    </source>
</reference>
<organism evidence="2 3">
    <name type="scientific">Duganella guangzhouensis</name>
    <dbReference type="NCBI Taxonomy" id="2666084"/>
    <lineage>
        <taxon>Bacteria</taxon>
        <taxon>Pseudomonadati</taxon>
        <taxon>Pseudomonadota</taxon>
        <taxon>Betaproteobacteria</taxon>
        <taxon>Burkholderiales</taxon>
        <taxon>Oxalobacteraceae</taxon>
        <taxon>Telluria group</taxon>
        <taxon>Duganella</taxon>
    </lineage>
</organism>
<dbReference type="SUPFAM" id="SSF53850">
    <property type="entry name" value="Periplasmic binding protein-like II"/>
    <property type="match status" value="1"/>
</dbReference>